<evidence type="ECO:0000313" key="3">
    <source>
        <dbReference type="Proteomes" id="UP000219869"/>
    </source>
</evidence>
<evidence type="ECO:0000313" key="2">
    <source>
        <dbReference type="EMBL" id="PEQ83425.1"/>
    </source>
</evidence>
<dbReference type="SUPFAM" id="SSF51735">
    <property type="entry name" value="NAD(P)-binding Rossmann-fold domains"/>
    <property type="match status" value="1"/>
</dbReference>
<dbReference type="PANTHER" id="PTHR42760">
    <property type="entry name" value="SHORT-CHAIN DEHYDROGENASES/REDUCTASES FAMILY MEMBER"/>
    <property type="match status" value="1"/>
</dbReference>
<dbReference type="GO" id="GO:0016616">
    <property type="term" value="F:oxidoreductase activity, acting on the CH-OH group of donors, NAD or NADP as acceptor"/>
    <property type="evidence" value="ECO:0007669"/>
    <property type="project" value="TreeGrafter"/>
</dbReference>
<dbReference type="RefSeq" id="WP_098324085.1">
    <property type="nucleotide sequence ID" value="NZ_NTXW01000044.1"/>
</dbReference>
<dbReference type="CDD" id="cd05233">
    <property type="entry name" value="SDR_c"/>
    <property type="match status" value="1"/>
</dbReference>
<protein>
    <submittedName>
        <fullName evidence="2">3-oxoacyl-ACP reductase</fullName>
    </submittedName>
</protein>
<dbReference type="InterPro" id="IPR002347">
    <property type="entry name" value="SDR_fam"/>
</dbReference>
<proteinExistence type="inferred from homology"/>
<dbReference type="InterPro" id="IPR020904">
    <property type="entry name" value="Sc_DH/Rdtase_CS"/>
</dbReference>
<accession>A0A9X6UIG6</accession>
<dbReference type="Gene3D" id="3.40.50.720">
    <property type="entry name" value="NAD(P)-binding Rossmann-like Domain"/>
    <property type="match status" value="1"/>
</dbReference>
<comment type="caution">
    <text evidence="2">The sequence shown here is derived from an EMBL/GenBank/DDBJ whole genome shotgun (WGS) entry which is preliminary data.</text>
</comment>
<dbReference type="InterPro" id="IPR036291">
    <property type="entry name" value="NAD(P)-bd_dom_sf"/>
</dbReference>
<name>A0A9X6UIG6_BACCE</name>
<dbReference type="PRINTS" id="PR00081">
    <property type="entry name" value="GDHRDH"/>
</dbReference>
<comment type="similarity">
    <text evidence="1">Belongs to the short-chain dehydrogenases/reductases (SDR) family.</text>
</comment>
<evidence type="ECO:0000256" key="1">
    <source>
        <dbReference type="ARBA" id="ARBA00006484"/>
    </source>
</evidence>
<organism evidence="2 3">
    <name type="scientific">Bacillus cereus</name>
    <dbReference type="NCBI Taxonomy" id="1396"/>
    <lineage>
        <taxon>Bacteria</taxon>
        <taxon>Bacillati</taxon>
        <taxon>Bacillota</taxon>
        <taxon>Bacilli</taxon>
        <taxon>Bacillales</taxon>
        <taxon>Bacillaceae</taxon>
        <taxon>Bacillus</taxon>
        <taxon>Bacillus cereus group</taxon>
    </lineage>
</organism>
<gene>
    <name evidence="2" type="ORF">CN475_23105</name>
</gene>
<dbReference type="AlphaFoldDB" id="A0A9X6UIG6"/>
<dbReference type="PROSITE" id="PS00061">
    <property type="entry name" value="ADH_SHORT"/>
    <property type="match status" value="1"/>
</dbReference>
<dbReference type="EMBL" id="NTXW01000044">
    <property type="protein sequence ID" value="PEQ83425.1"/>
    <property type="molecule type" value="Genomic_DNA"/>
</dbReference>
<reference evidence="2 3" key="1">
    <citation type="submission" date="2017-09" db="EMBL/GenBank/DDBJ databases">
        <title>Large-scale bioinformatics analysis of Bacillus genomes uncovers conserved roles of natural products in bacterial physiology.</title>
        <authorList>
            <consortium name="Agbiome Team Llc"/>
            <person name="Bleich R.M."/>
            <person name="Kirk G.J."/>
            <person name="Santa Maria K.C."/>
            <person name="Allen S.E."/>
            <person name="Farag S."/>
            <person name="Shank E.A."/>
            <person name="Bowers A."/>
        </authorList>
    </citation>
    <scope>NUCLEOTIDE SEQUENCE [LARGE SCALE GENOMIC DNA]</scope>
    <source>
        <strain evidence="2 3">AFS006334</strain>
    </source>
</reference>
<dbReference type="Proteomes" id="UP000219869">
    <property type="component" value="Unassembled WGS sequence"/>
</dbReference>
<sequence length="242" mass="26296">MRKKTIVVAGGSSGVGLDLTKKLLKEGFHVINFDKNAANIEQTENYLEFITDLNNPEELKDIMFEFSNKGYRIDGLAIIAGIGYVTPFHDLNVKEFKKQVNDNLHIVFNVCYFVVPFLQSPGAIVTVGSTSVYGFSGSSVAYAAAKAGVIGLTKSLAHELGSKSIRVNCVIPGAVDTPLLKRLSTATERYTLSKLSPLDDIANPNQIAETIYFLLKEESSHITGQALVVDGGLSLAYRPAYM</sequence>
<dbReference type="Pfam" id="PF13561">
    <property type="entry name" value="adh_short_C2"/>
    <property type="match status" value="1"/>
</dbReference>
<dbReference type="PRINTS" id="PR00080">
    <property type="entry name" value="SDRFAMILY"/>
</dbReference>